<dbReference type="CDD" id="cd23705">
    <property type="entry name" value="Flattop"/>
    <property type="match status" value="1"/>
</dbReference>
<reference evidence="4" key="3">
    <citation type="submission" date="2015-06" db="UniProtKB">
        <authorList>
            <consortium name="EnsemblMetazoa"/>
        </authorList>
    </citation>
    <scope>IDENTIFICATION</scope>
</reference>
<sequence>MSQDWHNSQYRDSFEAKRLGNWEIPKERDCTLGKKTMIGFTHFIGNDRGHLYGTAKKNPKGPWGGYIDTFNLPKKIPGPRSTVPTSRRAELVDKFNKEAKKFKDELIVKALPLKEKLKYELRTKQQTSIYSSNNAQVNDDEIDNGNACDVKVAGDQSNKTACAGDKEECSNSVGDVIDQSNNAVGCDAQTDNCARPIKEN</sequence>
<dbReference type="HOGENOM" id="CLU_1367544_0_0_1"/>
<evidence type="ECO:0000313" key="4">
    <source>
        <dbReference type="EnsemblMetazoa" id="HelroP159400"/>
    </source>
</evidence>
<dbReference type="EMBL" id="KB095811">
    <property type="protein sequence ID" value="ESO12815.1"/>
    <property type="molecule type" value="Genomic_DNA"/>
</dbReference>
<comment type="similarity">
    <text evidence="1">Belongs to the Flattop family.</text>
</comment>
<protein>
    <recommendedName>
        <fullName evidence="2">Cilia- and flagella-associated protein 126</fullName>
    </recommendedName>
</protein>
<dbReference type="EMBL" id="AMQM01000245">
    <property type="status" value="NOT_ANNOTATED_CDS"/>
    <property type="molecule type" value="Genomic_DNA"/>
</dbReference>
<dbReference type="STRING" id="6412.T1EP03"/>
<reference evidence="3 5" key="2">
    <citation type="journal article" date="2013" name="Nature">
        <title>Insights into bilaterian evolution from three spiralian genomes.</title>
        <authorList>
            <person name="Simakov O."/>
            <person name="Marletaz F."/>
            <person name="Cho S.J."/>
            <person name="Edsinger-Gonzales E."/>
            <person name="Havlak P."/>
            <person name="Hellsten U."/>
            <person name="Kuo D.H."/>
            <person name="Larsson T."/>
            <person name="Lv J."/>
            <person name="Arendt D."/>
            <person name="Savage R."/>
            <person name="Osoegawa K."/>
            <person name="de Jong P."/>
            <person name="Grimwood J."/>
            <person name="Chapman J.A."/>
            <person name="Shapiro H."/>
            <person name="Aerts A."/>
            <person name="Otillar R.P."/>
            <person name="Terry A.Y."/>
            <person name="Boore J.L."/>
            <person name="Grigoriev I.V."/>
            <person name="Lindberg D.R."/>
            <person name="Seaver E.C."/>
            <person name="Weisblat D.A."/>
            <person name="Putnam N.H."/>
            <person name="Rokhsar D.S."/>
        </authorList>
    </citation>
    <scope>NUCLEOTIDE SEQUENCE</scope>
</reference>
<dbReference type="GeneID" id="20198303"/>
<dbReference type="InterPro" id="IPR038797">
    <property type="entry name" value="Fltp"/>
</dbReference>
<dbReference type="OrthoDB" id="521617at2759"/>
<dbReference type="OMA" id="CARPIKE"/>
<dbReference type="KEGG" id="hro:HELRODRAFT_159400"/>
<accession>T1EP03</accession>
<dbReference type="EnsemblMetazoa" id="HelroT159400">
    <property type="protein sequence ID" value="HelroP159400"/>
    <property type="gene ID" value="HelroG159400"/>
</dbReference>
<evidence type="ECO:0000256" key="2">
    <source>
        <dbReference type="ARBA" id="ARBA00033306"/>
    </source>
</evidence>
<proteinExistence type="inferred from homology"/>
<evidence type="ECO:0000313" key="5">
    <source>
        <dbReference type="Proteomes" id="UP000015101"/>
    </source>
</evidence>
<dbReference type="Proteomes" id="UP000015101">
    <property type="component" value="Unassembled WGS sequence"/>
</dbReference>
<dbReference type="RefSeq" id="XP_009009535.1">
    <property type="nucleotide sequence ID" value="XM_009011287.1"/>
</dbReference>
<dbReference type="PANTHER" id="PTHR34639:SF1">
    <property type="entry name" value="PROTEIN FLATTOP"/>
    <property type="match status" value="1"/>
</dbReference>
<reference evidence="5" key="1">
    <citation type="submission" date="2012-12" db="EMBL/GenBank/DDBJ databases">
        <authorList>
            <person name="Hellsten U."/>
            <person name="Grimwood J."/>
            <person name="Chapman J.A."/>
            <person name="Shapiro H."/>
            <person name="Aerts A."/>
            <person name="Otillar R.P."/>
            <person name="Terry A.Y."/>
            <person name="Boore J.L."/>
            <person name="Simakov O."/>
            <person name="Marletaz F."/>
            <person name="Cho S.-J."/>
            <person name="Edsinger-Gonzales E."/>
            <person name="Havlak P."/>
            <person name="Kuo D.-H."/>
            <person name="Larsson T."/>
            <person name="Lv J."/>
            <person name="Arendt D."/>
            <person name="Savage R."/>
            <person name="Osoegawa K."/>
            <person name="de Jong P."/>
            <person name="Lindberg D.R."/>
            <person name="Seaver E.C."/>
            <person name="Weisblat D.A."/>
            <person name="Putnam N.H."/>
            <person name="Grigoriev I.V."/>
            <person name="Rokhsar D.S."/>
        </authorList>
    </citation>
    <scope>NUCLEOTIDE SEQUENCE</scope>
</reference>
<evidence type="ECO:0000256" key="1">
    <source>
        <dbReference type="ARBA" id="ARBA00009887"/>
    </source>
</evidence>
<dbReference type="AlphaFoldDB" id="T1EP03"/>
<name>T1EP03_HELRO</name>
<organism evidence="4 5">
    <name type="scientific">Helobdella robusta</name>
    <name type="common">Californian leech</name>
    <dbReference type="NCBI Taxonomy" id="6412"/>
    <lineage>
        <taxon>Eukaryota</taxon>
        <taxon>Metazoa</taxon>
        <taxon>Spiralia</taxon>
        <taxon>Lophotrochozoa</taxon>
        <taxon>Annelida</taxon>
        <taxon>Clitellata</taxon>
        <taxon>Hirudinea</taxon>
        <taxon>Rhynchobdellida</taxon>
        <taxon>Glossiphoniidae</taxon>
        <taxon>Helobdella</taxon>
    </lineage>
</organism>
<evidence type="ECO:0000313" key="3">
    <source>
        <dbReference type="EMBL" id="ESO12815.1"/>
    </source>
</evidence>
<dbReference type="CTD" id="20198303"/>
<gene>
    <name evidence="4" type="primary">20198303</name>
    <name evidence="3" type="ORF">HELRODRAFT_159400</name>
</gene>
<dbReference type="PANTHER" id="PTHR34639">
    <property type="entry name" value="PROTEIN FLATTOP"/>
    <property type="match status" value="1"/>
</dbReference>
<dbReference type="GO" id="GO:0044782">
    <property type="term" value="P:cilium organization"/>
    <property type="evidence" value="ECO:0000318"/>
    <property type="project" value="GO_Central"/>
</dbReference>
<keyword evidence="5" id="KW-1185">Reference proteome</keyword>
<dbReference type="GO" id="GO:0036064">
    <property type="term" value="C:ciliary basal body"/>
    <property type="evidence" value="ECO:0000318"/>
    <property type="project" value="GO_Central"/>
</dbReference>
<dbReference type="Pfam" id="PF22611">
    <property type="entry name" value="CFAP126"/>
    <property type="match status" value="1"/>
</dbReference>
<dbReference type="InParanoid" id="T1EP03"/>